<dbReference type="EMBL" id="NMQW01000008">
    <property type="protein sequence ID" value="OXM87205.1"/>
    <property type="molecule type" value="Genomic_DNA"/>
</dbReference>
<protein>
    <submittedName>
        <fullName evidence="2">YqzM family protein</fullName>
    </submittedName>
</protein>
<dbReference type="RefSeq" id="WP_094013953.1">
    <property type="nucleotide sequence ID" value="NZ_NMQW01000008.1"/>
</dbReference>
<accession>A0A229UVN9</accession>
<evidence type="ECO:0000313" key="2">
    <source>
        <dbReference type="EMBL" id="OXM87205.1"/>
    </source>
</evidence>
<name>A0A229UVN9_9BACL</name>
<keyword evidence="1" id="KW-0472">Membrane</keyword>
<dbReference type="AlphaFoldDB" id="A0A229UVN9"/>
<sequence length="48" mass="5407">MNDPKHPELHVMEEPTNDFMDVSLGFGVFFGVLFLIGIIATVIQVMTR</sequence>
<gene>
    <name evidence="2" type="ORF">CF651_06040</name>
</gene>
<keyword evidence="1" id="KW-1133">Transmembrane helix</keyword>
<proteinExistence type="predicted"/>
<feature type="transmembrane region" description="Helical" evidence="1">
    <location>
        <begin position="22"/>
        <end position="43"/>
    </location>
</feature>
<evidence type="ECO:0000256" key="1">
    <source>
        <dbReference type="SAM" id="Phobius"/>
    </source>
</evidence>
<dbReference type="Proteomes" id="UP000215509">
    <property type="component" value="Unassembled WGS sequence"/>
</dbReference>
<keyword evidence="1" id="KW-0812">Transmembrane</keyword>
<comment type="caution">
    <text evidence="2">The sequence shown here is derived from an EMBL/GenBank/DDBJ whole genome shotgun (WGS) entry which is preliminary data.</text>
</comment>
<organism evidence="2 3">
    <name type="scientific">Paenibacillus rigui</name>
    <dbReference type="NCBI Taxonomy" id="554312"/>
    <lineage>
        <taxon>Bacteria</taxon>
        <taxon>Bacillati</taxon>
        <taxon>Bacillota</taxon>
        <taxon>Bacilli</taxon>
        <taxon>Bacillales</taxon>
        <taxon>Paenibacillaceae</taxon>
        <taxon>Paenibacillus</taxon>
    </lineage>
</organism>
<reference evidence="2 3" key="1">
    <citation type="submission" date="2017-07" db="EMBL/GenBank/DDBJ databases">
        <title>Genome sequencing and assembly of Paenibacillus rigui.</title>
        <authorList>
            <person name="Mayilraj S."/>
        </authorList>
    </citation>
    <scope>NUCLEOTIDE SEQUENCE [LARGE SCALE GENOMIC DNA]</scope>
    <source>
        <strain evidence="2 3">JCM 16352</strain>
    </source>
</reference>
<evidence type="ECO:0000313" key="3">
    <source>
        <dbReference type="Proteomes" id="UP000215509"/>
    </source>
</evidence>
<keyword evidence="3" id="KW-1185">Reference proteome</keyword>